<keyword evidence="2" id="KW-1185">Reference proteome</keyword>
<sequence>MRAKVVANVPAKYFFNKITESVIEDIKQQTGTVLSRSQLKDFSFDKKFANGQYGKLEVTDFKDDELYAYEMHSGKNAHKVSYRIKPLGEKKSELSYVEHVSGSSATVDLNNKLTGFILGWVRRKRLKQMGKKIEEFYQQTLANTESN</sequence>
<organism evidence="1 2">
    <name type="scientific">Amylolactobacillus amylotrophicus DSM 20534</name>
    <dbReference type="NCBI Taxonomy" id="1423722"/>
    <lineage>
        <taxon>Bacteria</taxon>
        <taxon>Bacillati</taxon>
        <taxon>Bacillota</taxon>
        <taxon>Bacilli</taxon>
        <taxon>Lactobacillales</taxon>
        <taxon>Lactobacillaceae</taxon>
        <taxon>Amylolactobacillus</taxon>
    </lineage>
</organism>
<dbReference type="InterPro" id="IPR021701">
    <property type="entry name" value="DUF3284"/>
</dbReference>
<dbReference type="Proteomes" id="UP000050909">
    <property type="component" value="Unassembled WGS sequence"/>
</dbReference>
<protein>
    <recommendedName>
        <fullName evidence="3">DUF3284 domain-containing protein</fullName>
    </recommendedName>
</protein>
<evidence type="ECO:0008006" key="3">
    <source>
        <dbReference type="Google" id="ProtNLM"/>
    </source>
</evidence>
<dbReference type="AlphaFoldDB" id="A0A0R1GVP9"/>
<reference evidence="1 2" key="1">
    <citation type="journal article" date="2015" name="Genome Announc.">
        <title>Expanding the biotechnology potential of lactobacilli through comparative genomics of 213 strains and associated genera.</title>
        <authorList>
            <person name="Sun Z."/>
            <person name="Harris H.M."/>
            <person name="McCann A."/>
            <person name="Guo C."/>
            <person name="Argimon S."/>
            <person name="Zhang W."/>
            <person name="Yang X."/>
            <person name="Jeffery I.B."/>
            <person name="Cooney J.C."/>
            <person name="Kagawa T.F."/>
            <person name="Liu W."/>
            <person name="Song Y."/>
            <person name="Salvetti E."/>
            <person name="Wrobel A."/>
            <person name="Rasinkangas P."/>
            <person name="Parkhill J."/>
            <person name="Rea M.C."/>
            <person name="O'Sullivan O."/>
            <person name="Ritari J."/>
            <person name="Douillard F.P."/>
            <person name="Paul Ross R."/>
            <person name="Yang R."/>
            <person name="Briner A.E."/>
            <person name="Felis G.E."/>
            <person name="de Vos W.M."/>
            <person name="Barrangou R."/>
            <person name="Klaenhammer T.R."/>
            <person name="Caufield P.W."/>
            <person name="Cui Y."/>
            <person name="Zhang H."/>
            <person name="O'Toole P.W."/>
        </authorList>
    </citation>
    <scope>NUCLEOTIDE SEQUENCE [LARGE SCALE GENOMIC DNA]</scope>
    <source>
        <strain evidence="1 2">DSM 20534</strain>
    </source>
</reference>
<accession>A0A0R1GVP9</accession>
<dbReference type="PATRIC" id="fig|1423722.3.peg.810"/>
<dbReference type="RefSeq" id="WP_056946679.1">
    <property type="nucleotide sequence ID" value="NZ_AZCV01000002.1"/>
</dbReference>
<gene>
    <name evidence="1" type="ORF">FC62_GL000793</name>
</gene>
<proteinExistence type="predicted"/>
<name>A0A0R1GVP9_9LACO</name>
<dbReference type="Pfam" id="PF11687">
    <property type="entry name" value="DUF3284"/>
    <property type="match status" value="1"/>
</dbReference>
<comment type="caution">
    <text evidence="1">The sequence shown here is derived from an EMBL/GenBank/DDBJ whole genome shotgun (WGS) entry which is preliminary data.</text>
</comment>
<dbReference type="EMBL" id="AZCV01000002">
    <property type="protein sequence ID" value="KRK38024.1"/>
    <property type="molecule type" value="Genomic_DNA"/>
</dbReference>
<evidence type="ECO:0000313" key="2">
    <source>
        <dbReference type="Proteomes" id="UP000050909"/>
    </source>
</evidence>
<evidence type="ECO:0000313" key="1">
    <source>
        <dbReference type="EMBL" id="KRK38024.1"/>
    </source>
</evidence>